<evidence type="ECO:0000313" key="4">
    <source>
        <dbReference type="Proteomes" id="UP000325957"/>
    </source>
</evidence>
<evidence type="ECO:0000256" key="1">
    <source>
        <dbReference type="SAM" id="MobiDB-lite"/>
    </source>
</evidence>
<dbReference type="SUPFAM" id="SSF46785">
    <property type="entry name" value="Winged helix' DNA-binding domain"/>
    <property type="match status" value="1"/>
</dbReference>
<dbReference type="OrthoDB" id="9815567at2"/>
<dbReference type="GO" id="GO:0006950">
    <property type="term" value="P:response to stress"/>
    <property type="evidence" value="ECO:0007669"/>
    <property type="project" value="TreeGrafter"/>
</dbReference>
<dbReference type="InterPro" id="IPR000835">
    <property type="entry name" value="HTH_MarR-typ"/>
</dbReference>
<dbReference type="SMART" id="SM00347">
    <property type="entry name" value="HTH_MARR"/>
    <property type="match status" value="1"/>
</dbReference>
<dbReference type="PROSITE" id="PS50995">
    <property type="entry name" value="HTH_MARR_2"/>
    <property type="match status" value="1"/>
</dbReference>
<dbReference type="InterPro" id="IPR039422">
    <property type="entry name" value="MarR/SlyA-like"/>
</dbReference>
<name>A0A5J5KZ70_9MICC</name>
<sequence>MLPAPPDYDRGMTDSREPRPVAEVRDQEPPAAGVRGQRKPRGRGHDLMLILQNFTIESSRYADTARKAYGLAHSDVNALTEVMQGQRRGAPLRAGDVARRLVISASAATAVIDRLANRGHLERQSDTGDRREVLLGATPSAAATGRAMFTPMVDELLREFESWDDAELDVLRRRIPELTAAIQRAQRVTPPAPDLGDDAT</sequence>
<dbReference type="PANTHER" id="PTHR33164:SF106">
    <property type="entry name" value="TRANSCRIPTIONAL REGULATORY PROTEIN"/>
    <property type="match status" value="1"/>
</dbReference>
<dbReference type="EMBL" id="SZWF01000003">
    <property type="protein sequence ID" value="KAA9395047.1"/>
    <property type="molecule type" value="Genomic_DNA"/>
</dbReference>
<proteinExistence type="predicted"/>
<organism evidence="3 4">
    <name type="scientific">Kocuria coralli</name>
    <dbReference type="NCBI Taxonomy" id="1461025"/>
    <lineage>
        <taxon>Bacteria</taxon>
        <taxon>Bacillati</taxon>
        <taxon>Actinomycetota</taxon>
        <taxon>Actinomycetes</taxon>
        <taxon>Micrococcales</taxon>
        <taxon>Micrococcaceae</taxon>
        <taxon>Kocuria</taxon>
    </lineage>
</organism>
<dbReference type="Pfam" id="PF12802">
    <property type="entry name" value="MarR_2"/>
    <property type="match status" value="1"/>
</dbReference>
<reference evidence="3 4" key="1">
    <citation type="submission" date="2019-05" db="EMBL/GenBank/DDBJ databases">
        <title>Kocuria coralli sp. nov., a novel actinobacterium isolated from coral reef seawater.</title>
        <authorList>
            <person name="Li J."/>
        </authorList>
    </citation>
    <scope>NUCLEOTIDE SEQUENCE [LARGE SCALE GENOMIC DNA]</scope>
    <source>
        <strain evidence="3 4">SCSIO 13007</strain>
    </source>
</reference>
<feature type="compositionally biased region" description="Basic and acidic residues" evidence="1">
    <location>
        <begin position="7"/>
        <end position="28"/>
    </location>
</feature>
<feature type="domain" description="HTH marR-type" evidence="2">
    <location>
        <begin position="44"/>
        <end position="180"/>
    </location>
</feature>
<gene>
    <name evidence="3" type="ORF">FCK90_03820</name>
</gene>
<accession>A0A5J5KZ70</accession>
<feature type="region of interest" description="Disordered" evidence="1">
    <location>
        <begin position="1"/>
        <end position="44"/>
    </location>
</feature>
<dbReference type="AlphaFoldDB" id="A0A5J5KZ70"/>
<keyword evidence="4" id="KW-1185">Reference proteome</keyword>
<evidence type="ECO:0000259" key="2">
    <source>
        <dbReference type="PROSITE" id="PS50995"/>
    </source>
</evidence>
<dbReference type="PANTHER" id="PTHR33164">
    <property type="entry name" value="TRANSCRIPTIONAL REGULATOR, MARR FAMILY"/>
    <property type="match status" value="1"/>
</dbReference>
<evidence type="ECO:0000313" key="3">
    <source>
        <dbReference type="EMBL" id="KAA9395047.1"/>
    </source>
</evidence>
<dbReference type="InterPro" id="IPR036388">
    <property type="entry name" value="WH-like_DNA-bd_sf"/>
</dbReference>
<comment type="caution">
    <text evidence="3">The sequence shown here is derived from an EMBL/GenBank/DDBJ whole genome shotgun (WGS) entry which is preliminary data.</text>
</comment>
<dbReference type="Gene3D" id="1.10.10.10">
    <property type="entry name" value="Winged helix-like DNA-binding domain superfamily/Winged helix DNA-binding domain"/>
    <property type="match status" value="1"/>
</dbReference>
<protein>
    <submittedName>
        <fullName evidence="3">MarR family transcriptional regulator</fullName>
    </submittedName>
</protein>
<dbReference type="GO" id="GO:0003700">
    <property type="term" value="F:DNA-binding transcription factor activity"/>
    <property type="evidence" value="ECO:0007669"/>
    <property type="project" value="InterPro"/>
</dbReference>
<dbReference type="Proteomes" id="UP000325957">
    <property type="component" value="Unassembled WGS sequence"/>
</dbReference>
<dbReference type="InterPro" id="IPR036390">
    <property type="entry name" value="WH_DNA-bd_sf"/>
</dbReference>